<dbReference type="Pfam" id="PF01490">
    <property type="entry name" value="Aa_trans"/>
    <property type="match status" value="1"/>
</dbReference>
<organism evidence="7 8">
    <name type="scientific">Xiphophorus couchianus</name>
    <name type="common">Monterrey platyfish</name>
    <dbReference type="NCBI Taxonomy" id="32473"/>
    <lineage>
        <taxon>Eukaryota</taxon>
        <taxon>Metazoa</taxon>
        <taxon>Chordata</taxon>
        <taxon>Craniata</taxon>
        <taxon>Vertebrata</taxon>
        <taxon>Euteleostomi</taxon>
        <taxon>Actinopterygii</taxon>
        <taxon>Neopterygii</taxon>
        <taxon>Teleostei</taxon>
        <taxon>Neoteleostei</taxon>
        <taxon>Acanthomorphata</taxon>
        <taxon>Ovalentaria</taxon>
        <taxon>Atherinomorphae</taxon>
        <taxon>Cyprinodontiformes</taxon>
        <taxon>Poeciliidae</taxon>
        <taxon>Poeciliinae</taxon>
        <taxon>Xiphophorus</taxon>
    </lineage>
</organism>
<dbReference type="Proteomes" id="UP000261380">
    <property type="component" value="Unplaced"/>
</dbReference>
<dbReference type="GeneTree" id="ENSGT00940000166636"/>
<dbReference type="STRING" id="32473.ENSXCOP00000003370"/>
<dbReference type="AlphaFoldDB" id="A0A3B5KZ94"/>
<accession>A0A3B5KZ94</accession>
<sequence length="168" mass="18129">LNPNTMSSVEKAESENFGEDESITICIQQTVDEIHPKMLNLLFGCHFEGKTSFGMSIFNLSNAIMGSGILGLAYAMSNTGIVLFLILLTCIACLSCYSIHLLLRSAGVVGIRAYEQLGQRAFGHPGKILAAVIITLHNIGAMSSYLFIVKSELPLVIQAFLGQTSITE</sequence>
<dbReference type="GO" id="GO:0015186">
    <property type="term" value="F:L-glutamine transmembrane transporter activity"/>
    <property type="evidence" value="ECO:0007669"/>
    <property type="project" value="TreeGrafter"/>
</dbReference>
<reference evidence="7" key="2">
    <citation type="submission" date="2025-09" db="UniProtKB">
        <authorList>
            <consortium name="Ensembl"/>
        </authorList>
    </citation>
    <scope>IDENTIFICATION</scope>
</reference>
<keyword evidence="8" id="KW-1185">Reference proteome</keyword>
<keyword evidence="4 5" id="KW-0472">Membrane</keyword>
<feature type="transmembrane region" description="Helical" evidence="5">
    <location>
        <begin position="128"/>
        <end position="148"/>
    </location>
</feature>
<evidence type="ECO:0000256" key="5">
    <source>
        <dbReference type="SAM" id="Phobius"/>
    </source>
</evidence>
<dbReference type="GO" id="GO:0015187">
    <property type="term" value="F:glycine transmembrane transporter activity"/>
    <property type="evidence" value="ECO:0007669"/>
    <property type="project" value="TreeGrafter"/>
</dbReference>
<comment type="subcellular location">
    <subcellularLocation>
        <location evidence="1">Membrane</location>
        <topology evidence="1">Multi-pass membrane protein</topology>
    </subcellularLocation>
</comment>
<feature type="transmembrane region" description="Helical" evidence="5">
    <location>
        <begin position="57"/>
        <end position="75"/>
    </location>
</feature>
<evidence type="ECO:0000256" key="2">
    <source>
        <dbReference type="ARBA" id="ARBA00022692"/>
    </source>
</evidence>
<reference evidence="7" key="1">
    <citation type="submission" date="2025-08" db="UniProtKB">
        <authorList>
            <consortium name="Ensembl"/>
        </authorList>
    </citation>
    <scope>IDENTIFICATION</scope>
</reference>
<evidence type="ECO:0000313" key="8">
    <source>
        <dbReference type="Proteomes" id="UP000261380"/>
    </source>
</evidence>
<dbReference type="Ensembl" id="ENSXCOT00000003408.1">
    <property type="protein sequence ID" value="ENSXCOP00000003370.1"/>
    <property type="gene ID" value="ENSXCOG00000002661.1"/>
</dbReference>
<dbReference type="GO" id="GO:0032329">
    <property type="term" value="P:serine transport"/>
    <property type="evidence" value="ECO:0007669"/>
    <property type="project" value="TreeGrafter"/>
</dbReference>
<dbReference type="PANTHER" id="PTHR22950:SF74">
    <property type="entry name" value="SODIUM-COUPLED NEUTRAL AMINO ACID TRANSPORTER 5"/>
    <property type="match status" value="1"/>
</dbReference>
<name>A0A3B5KZ94_9TELE</name>
<evidence type="ECO:0000256" key="3">
    <source>
        <dbReference type="ARBA" id="ARBA00022989"/>
    </source>
</evidence>
<evidence type="ECO:0000256" key="1">
    <source>
        <dbReference type="ARBA" id="ARBA00004141"/>
    </source>
</evidence>
<dbReference type="GO" id="GO:0089709">
    <property type="term" value="P:L-histidine transmembrane transport"/>
    <property type="evidence" value="ECO:0007669"/>
    <property type="project" value="TreeGrafter"/>
</dbReference>
<evidence type="ECO:0000259" key="6">
    <source>
        <dbReference type="Pfam" id="PF01490"/>
    </source>
</evidence>
<feature type="domain" description="Amino acid transporter transmembrane" evidence="6">
    <location>
        <begin position="50"/>
        <end position="164"/>
    </location>
</feature>
<dbReference type="InterPro" id="IPR013057">
    <property type="entry name" value="AA_transpt_TM"/>
</dbReference>
<keyword evidence="3 5" id="KW-1133">Transmembrane helix</keyword>
<protein>
    <recommendedName>
        <fullName evidence="6">Amino acid transporter transmembrane domain-containing protein</fullName>
    </recommendedName>
</protein>
<feature type="transmembrane region" description="Helical" evidence="5">
    <location>
        <begin position="81"/>
        <end position="103"/>
    </location>
</feature>
<keyword evidence="2 5" id="KW-0812">Transmembrane</keyword>
<dbReference type="PANTHER" id="PTHR22950">
    <property type="entry name" value="AMINO ACID TRANSPORTER"/>
    <property type="match status" value="1"/>
</dbReference>
<proteinExistence type="predicted"/>
<dbReference type="GO" id="GO:0005886">
    <property type="term" value="C:plasma membrane"/>
    <property type="evidence" value="ECO:0007669"/>
    <property type="project" value="TreeGrafter"/>
</dbReference>
<evidence type="ECO:0000313" key="7">
    <source>
        <dbReference type="Ensembl" id="ENSXCOP00000003370.1"/>
    </source>
</evidence>
<evidence type="ECO:0000256" key="4">
    <source>
        <dbReference type="ARBA" id="ARBA00023136"/>
    </source>
</evidence>